<proteinExistence type="predicted"/>
<name>A0A0L8V496_9BACT</name>
<keyword evidence="3" id="KW-1185">Reference proteome</keyword>
<evidence type="ECO:0000259" key="1">
    <source>
        <dbReference type="Pfam" id="PF13521"/>
    </source>
</evidence>
<dbReference type="STRING" id="1409788.NC99_39220"/>
<dbReference type="PATRIC" id="fig|1409788.3.peg.4009"/>
<dbReference type="Gene3D" id="3.40.50.300">
    <property type="entry name" value="P-loop containing nucleotide triphosphate hydrolases"/>
    <property type="match status" value="1"/>
</dbReference>
<dbReference type="InterPro" id="IPR027417">
    <property type="entry name" value="P-loop_NTPase"/>
</dbReference>
<accession>A0A0L8V496</accession>
<evidence type="ECO:0000313" key="3">
    <source>
        <dbReference type="Proteomes" id="UP000036958"/>
    </source>
</evidence>
<feature type="domain" description="NadR/Ttd14 AAA" evidence="1">
    <location>
        <begin position="6"/>
        <end position="161"/>
    </location>
</feature>
<sequence length="175" mass="20500">MRKPIRIAITGPESTAKSTLARNLASYFDGTFYPEYAREYFLNHSTDYTYHDLEQIARKQIQQYQESELGEPELVFFDTWLIITKIWFQWAYQAEPDWLEKEIDNLPIDLYLLCLPDIPWEPDPLREHGGEERLQLFAAYKAELIKRELKFVEIGGLGEQRVQNAIQAVQALLSA</sequence>
<dbReference type="EMBL" id="LGIA01000194">
    <property type="protein sequence ID" value="KOH43254.1"/>
    <property type="molecule type" value="Genomic_DNA"/>
</dbReference>
<organism evidence="2 3">
    <name type="scientific">Sunxiuqinia dokdonensis</name>
    <dbReference type="NCBI Taxonomy" id="1409788"/>
    <lineage>
        <taxon>Bacteria</taxon>
        <taxon>Pseudomonadati</taxon>
        <taxon>Bacteroidota</taxon>
        <taxon>Bacteroidia</taxon>
        <taxon>Marinilabiliales</taxon>
        <taxon>Prolixibacteraceae</taxon>
        <taxon>Sunxiuqinia</taxon>
    </lineage>
</organism>
<dbReference type="AlphaFoldDB" id="A0A0L8V496"/>
<dbReference type="InterPro" id="IPR038727">
    <property type="entry name" value="NadR/Ttd14_AAA_dom"/>
</dbReference>
<dbReference type="PANTHER" id="PTHR37512">
    <property type="entry name" value="TRIFUNCTIONAL NAD BIOSYNTHESIS/REGULATOR PROTEIN NADR"/>
    <property type="match status" value="1"/>
</dbReference>
<dbReference type="SUPFAM" id="SSF52540">
    <property type="entry name" value="P-loop containing nucleoside triphosphate hydrolases"/>
    <property type="match status" value="1"/>
</dbReference>
<dbReference type="Proteomes" id="UP000036958">
    <property type="component" value="Unassembled WGS sequence"/>
</dbReference>
<dbReference type="PANTHER" id="PTHR37512:SF1">
    <property type="entry name" value="NADR_TTD14 AAA DOMAIN-CONTAINING PROTEIN"/>
    <property type="match status" value="1"/>
</dbReference>
<dbReference type="Pfam" id="PF13521">
    <property type="entry name" value="AAA_28"/>
    <property type="match status" value="1"/>
</dbReference>
<reference evidence="3" key="1">
    <citation type="submission" date="2015-07" db="EMBL/GenBank/DDBJ databases">
        <title>Genome sequencing of Sunxiuqinia dokdonensis strain SK.</title>
        <authorList>
            <person name="Ahn S."/>
            <person name="Kim B.-C."/>
        </authorList>
    </citation>
    <scope>NUCLEOTIDE SEQUENCE [LARGE SCALE GENOMIC DNA]</scope>
    <source>
        <strain evidence="3">SK</strain>
    </source>
</reference>
<dbReference type="RefSeq" id="WP_053187104.1">
    <property type="nucleotide sequence ID" value="NZ_LGIA01000194.1"/>
</dbReference>
<comment type="caution">
    <text evidence="2">The sequence shown here is derived from an EMBL/GenBank/DDBJ whole genome shotgun (WGS) entry which is preliminary data.</text>
</comment>
<dbReference type="CDD" id="cd02019">
    <property type="entry name" value="NK"/>
    <property type="match status" value="1"/>
</dbReference>
<gene>
    <name evidence="2" type="ORF">NC99_39220</name>
</gene>
<dbReference type="InterPro" id="IPR052735">
    <property type="entry name" value="NAD_biosynth-regulator"/>
</dbReference>
<dbReference type="OrthoDB" id="9151999at2"/>
<evidence type="ECO:0000313" key="2">
    <source>
        <dbReference type="EMBL" id="KOH43254.1"/>
    </source>
</evidence>
<protein>
    <recommendedName>
        <fullName evidence="1">NadR/Ttd14 AAA domain-containing protein</fullName>
    </recommendedName>
</protein>